<reference evidence="1 2" key="1">
    <citation type="submission" date="2014-04" db="EMBL/GenBank/DDBJ databases">
        <title>A comprehensive comparison of genomes of Erythrobacter spp. Strains.</title>
        <authorList>
            <person name="Zheng Q."/>
        </authorList>
    </citation>
    <scope>NUCLEOTIDE SEQUENCE [LARGE SCALE GENOMIC DNA]</scope>
    <source>
        <strain evidence="1 2">DSM 8509</strain>
    </source>
</reference>
<keyword evidence="2" id="KW-1185">Reference proteome</keyword>
<protein>
    <submittedName>
        <fullName evidence="1">Endoribonuclease</fullName>
    </submittedName>
</protein>
<accession>A0A074MN86</accession>
<dbReference type="CDD" id="cd00448">
    <property type="entry name" value="YjgF_YER057c_UK114_family"/>
    <property type="match status" value="1"/>
</dbReference>
<dbReference type="PANTHER" id="PTHR43857">
    <property type="entry name" value="BLR7761 PROTEIN"/>
    <property type="match status" value="1"/>
</dbReference>
<dbReference type="PATRIC" id="fig|39960.10.peg.3050"/>
<sequence>MELTTHNPSPWLEHFGFNHAVEVRGADRTLYCSGQTASDAQGAPLHPGDLVAQYRSAWDNLVTLLAAADMTPANLVRLNIFTTDVPAFMDVAETLTGIHVEAGAQVACTLIGVGALYAPEVLVEIEATAVAGAVAGAAS</sequence>
<organism evidence="1 2">
    <name type="scientific">Erythrobacter litoralis</name>
    <dbReference type="NCBI Taxonomy" id="39960"/>
    <lineage>
        <taxon>Bacteria</taxon>
        <taxon>Pseudomonadati</taxon>
        <taxon>Pseudomonadota</taxon>
        <taxon>Alphaproteobacteria</taxon>
        <taxon>Sphingomonadales</taxon>
        <taxon>Erythrobacteraceae</taxon>
        <taxon>Erythrobacter/Porphyrobacter group</taxon>
        <taxon>Erythrobacter</taxon>
    </lineage>
</organism>
<dbReference type="KEGG" id="elq:Ga0102493_11798"/>
<evidence type="ECO:0000313" key="1">
    <source>
        <dbReference type="EMBL" id="KEO96451.1"/>
    </source>
</evidence>
<comment type="caution">
    <text evidence="1">The sequence shown here is derived from an EMBL/GenBank/DDBJ whole genome shotgun (WGS) entry which is preliminary data.</text>
</comment>
<dbReference type="InterPro" id="IPR035959">
    <property type="entry name" value="RutC-like_sf"/>
</dbReference>
<dbReference type="InterPro" id="IPR006175">
    <property type="entry name" value="YjgF/YER057c/UK114"/>
</dbReference>
<dbReference type="RefSeq" id="WP_034902424.1">
    <property type="nucleotide sequence ID" value="NZ_CP017057.1"/>
</dbReference>
<dbReference type="OrthoDB" id="9808943at2"/>
<dbReference type="Gene3D" id="3.30.1330.40">
    <property type="entry name" value="RutC-like"/>
    <property type="match status" value="1"/>
</dbReference>
<dbReference type="PANTHER" id="PTHR43857:SF1">
    <property type="entry name" value="YJGH FAMILY PROTEIN"/>
    <property type="match status" value="1"/>
</dbReference>
<gene>
    <name evidence="1" type="ORF">EH32_09480</name>
</gene>
<proteinExistence type="predicted"/>
<dbReference type="EMBL" id="JMIX01000005">
    <property type="protein sequence ID" value="KEO96451.1"/>
    <property type="molecule type" value="Genomic_DNA"/>
</dbReference>
<dbReference type="AlphaFoldDB" id="A0A074MN86"/>
<evidence type="ECO:0000313" key="2">
    <source>
        <dbReference type="Proteomes" id="UP000027866"/>
    </source>
</evidence>
<dbReference type="Proteomes" id="UP000027866">
    <property type="component" value="Unassembled WGS sequence"/>
</dbReference>
<dbReference type="Pfam" id="PF01042">
    <property type="entry name" value="Ribonuc_L-PSP"/>
    <property type="match status" value="1"/>
</dbReference>
<dbReference type="SUPFAM" id="SSF55298">
    <property type="entry name" value="YjgF-like"/>
    <property type="match status" value="1"/>
</dbReference>
<name>A0A074MN86_9SPHN</name>